<comment type="caution">
    <text evidence="1">The sequence shown here is derived from an EMBL/GenBank/DDBJ whole genome shotgun (WGS) entry which is preliminary data.</text>
</comment>
<accession>A0ABS8KMP6</accession>
<dbReference type="Proteomes" id="UP001430614">
    <property type="component" value="Unassembled WGS sequence"/>
</dbReference>
<proteinExistence type="predicted"/>
<protein>
    <recommendedName>
        <fullName evidence="3">DNA-binding protein</fullName>
    </recommendedName>
</protein>
<evidence type="ECO:0000313" key="2">
    <source>
        <dbReference type="Proteomes" id="UP001430614"/>
    </source>
</evidence>
<dbReference type="RefSeq" id="WP_230564764.1">
    <property type="nucleotide sequence ID" value="NZ_JAJITC010000039.1"/>
</dbReference>
<sequence>MIAKRQHAINLIKAALQGFVPERCQMARQTTLDTLPDLLTTREFAVTQRCAEQTVRKNYCTKGHHHGAKPLKQPSGRLLWRKSDLLKLLGEEVA</sequence>
<dbReference type="EMBL" id="JAJITC010000039">
    <property type="protein sequence ID" value="MCC8406016.1"/>
    <property type="molecule type" value="Genomic_DNA"/>
</dbReference>
<name>A0ABS8KMP6_9BURK</name>
<evidence type="ECO:0008006" key="3">
    <source>
        <dbReference type="Google" id="ProtNLM"/>
    </source>
</evidence>
<evidence type="ECO:0000313" key="1">
    <source>
        <dbReference type="EMBL" id="MCC8406016.1"/>
    </source>
</evidence>
<keyword evidence="2" id="KW-1185">Reference proteome</keyword>
<organism evidence="1 2">
    <name type="scientific">Paraburkholderia translucens</name>
    <dbReference type="NCBI Taxonomy" id="2886945"/>
    <lineage>
        <taxon>Bacteria</taxon>
        <taxon>Pseudomonadati</taxon>
        <taxon>Pseudomonadota</taxon>
        <taxon>Betaproteobacteria</taxon>
        <taxon>Burkholderiales</taxon>
        <taxon>Burkholderiaceae</taxon>
        <taxon>Paraburkholderia</taxon>
    </lineage>
</organism>
<reference evidence="1 2" key="1">
    <citation type="submission" date="2021-11" db="EMBL/GenBank/DDBJ databases">
        <authorList>
            <person name="Oh E.-T."/>
            <person name="Kim S.-B."/>
        </authorList>
    </citation>
    <scope>NUCLEOTIDE SEQUENCE [LARGE SCALE GENOMIC DNA]</scope>
    <source>
        <strain evidence="1 2">MMS20-SJTN17</strain>
    </source>
</reference>
<gene>
    <name evidence="1" type="ORF">LJ655_29935</name>
</gene>